<sequence>MTDNEAAALVYVQQRTGELFASPQELWEEIEHVASLPVYAVLLEQVRFLAEATRNFKQMGRMMEHFASYDFMSLVEAYEEIGSFLVQQLEAANQTRE</sequence>
<proteinExistence type="predicted"/>
<comment type="caution">
    <text evidence="1">The sequence shown here is derived from an EMBL/GenBank/DDBJ whole genome shotgun (WGS) entry which is preliminary data.</text>
</comment>
<organism evidence="1 2">
    <name type="scientific">Candidatus Cerribacteria bacterium 'Amazon FNV 2010 28 9'</name>
    <dbReference type="NCBI Taxonomy" id="2081795"/>
    <lineage>
        <taxon>Bacteria</taxon>
        <taxon>Candidatus Cerribacteria</taxon>
    </lineage>
</organism>
<dbReference type="AlphaFoldDB" id="A0A317JNM8"/>
<evidence type="ECO:0000313" key="1">
    <source>
        <dbReference type="EMBL" id="PWU23108.1"/>
    </source>
</evidence>
<evidence type="ECO:0000313" key="2">
    <source>
        <dbReference type="Proteomes" id="UP000246104"/>
    </source>
</evidence>
<accession>A0A317JNM8</accession>
<name>A0A317JNM8_9BACT</name>
<reference evidence="1 2" key="1">
    <citation type="submission" date="2018-02" db="EMBL/GenBank/DDBJ databases">
        <title>Genomic Reconstructions from Amazon Rainforest and Pasture Soil Reveal Novel Insights into the Physiology of Candidate Phyla in Tropical Sites.</title>
        <authorList>
            <person name="Kroeger M.E."/>
            <person name="Delmont T."/>
            <person name="Eren A.M."/>
            <person name="Guo J."/>
            <person name="Meyer K.M."/>
            <person name="Khan K."/>
            <person name="Rodrigues J.L.M."/>
            <person name="Bohannan B.J.M."/>
            <person name="Tringe S."/>
            <person name="Borges C.D."/>
            <person name="Tiedje J."/>
            <person name="Tsai S.M."/>
            <person name="Nusslein K."/>
        </authorList>
    </citation>
    <scope>NUCLEOTIDE SEQUENCE [LARGE SCALE GENOMIC DNA]</scope>
    <source>
        <strain evidence="1">Amazon FNV 2010 28 9</strain>
    </source>
</reference>
<gene>
    <name evidence="1" type="ORF">C5B42_03935</name>
</gene>
<protein>
    <submittedName>
        <fullName evidence="1">Uncharacterized protein</fullName>
    </submittedName>
</protein>
<dbReference type="Proteomes" id="UP000246104">
    <property type="component" value="Unassembled WGS sequence"/>
</dbReference>
<dbReference type="EMBL" id="PSRQ01000045">
    <property type="protein sequence ID" value="PWU23108.1"/>
    <property type="molecule type" value="Genomic_DNA"/>
</dbReference>